<dbReference type="KEGG" id="nre:BES08_07085"/>
<gene>
    <name evidence="1" type="ORF">BES08_07085</name>
</gene>
<evidence type="ECO:0000313" key="2">
    <source>
        <dbReference type="Proteomes" id="UP000094626"/>
    </source>
</evidence>
<sequence>MSEVNLVVGRAAFGGDIRDPHAARLRDHRETTLATLEKRVARKRRDRFAIAALSVIPVIGRQPVDVAKDAFDIADAMLAESEKRA</sequence>
<name>A0A1D8A305_9SPHN</name>
<organism evidence="1 2">
    <name type="scientific">Novosphingobium resinovorum</name>
    <dbReference type="NCBI Taxonomy" id="158500"/>
    <lineage>
        <taxon>Bacteria</taxon>
        <taxon>Pseudomonadati</taxon>
        <taxon>Pseudomonadota</taxon>
        <taxon>Alphaproteobacteria</taxon>
        <taxon>Sphingomonadales</taxon>
        <taxon>Sphingomonadaceae</taxon>
        <taxon>Novosphingobium</taxon>
    </lineage>
</organism>
<protein>
    <submittedName>
        <fullName evidence="1">Uncharacterized protein</fullName>
    </submittedName>
</protein>
<dbReference type="EMBL" id="CP017075">
    <property type="protein sequence ID" value="AOR76533.1"/>
    <property type="molecule type" value="Genomic_DNA"/>
</dbReference>
<reference evidence="2" key="1">
    <citation type="journal article" date="2017" name="J. Biotechnol.">
        <title>Complete genome sequence of Novosphingobium resinovorum SA1, a versatile xenobiotic-degrading bacterium capable of utilizing sulfanilic acid.</title>
        <authorList>
            <person name="Hegedus B."/>
            <person name="Kos P.B."/>
            <person name="Balint B."/>
            <person name="Maroti G."/>
            <person name="Gan H.M."/>
            <person name="Perei K."/>
            <person name="Rakhely G."/>
        </authorList>
    </citation>
    <scope>NUCLEOTIDE SEQUENCE [LARGE SCALE GENOMIC DNA]</scope>
    <source>
        <strain evidence="2">SA1</strain>
    </source>
</reference>
<dbReference type="Proteomes" id="UP000094626">
    <property type="component" value="Chromosome"/>
</dbReference>
<proteinExistence type="predicted"/>
<dbReference type="RefSeq" id="WP_069707944.1">
    <property type="nucleotide sequence ID" value="NZ_CP017075.1"/>
</dbReference>
<dbReference type="AlphaFoldDB" id="A0A1D8A305"/>
<evidence type="ECO:0000313" key="1">
    <source>
        <dbReference type="EMBL" id="AOR76533.1"/>
    </source>
</evidence>
<accession>A0A1D8A305</accession>
<keyword evidence="2" id="KW-1185">Reference proteome</keyword>